<evidence type="ECO:0000313" key="7">
    <source>
        <dbReference type="EMBL" id="KAB2570505.1"/>
    </source>
</evidence>
<dbReference type="EMBL" id="VCHE01000133">
    <property type="protein sequence ID" value="KAB2570505.1"/>
    <property type="molecule type" value="Genomic_DNA"/>
</dbReference>
<keyword evidence="8" id="KW-1185">Reference proteome</keyword>
<sequence length="415" mass="43525">MVNSYFVHFHRSFPILHRPTFSLSAVPVSLLRVVVAIGSLYTASNLPLPERQPILKEADENWERSRKELKSLVSKDPKEVRESSVIQAFVLLILYGIYRNSGSKFQKARSLFRTIIDSLRDLELFHQTLAAAPSSSSSSDLNWSTDLSPALSTSAPSLLHSKWTAYTRSESLKLALYALVYLDTQGFAAACNTRPLLSPIELGWELPHSAALWEANDAGAWLAALYASSPDDSGAAVSFCSSPTSASTSTGGAATTTTTRYAFLSSTGATRTLALATQSLLSGAPCPHLVAALAASPFAALCVAANVEALVRDFTRCYYMMPPSLSDPSLFHILTQAQNKHVVAGLRAVGDARAKGVGGAGVGAGDGGGGGGATTGCQIWRAVDLVLASAKAGLCAPDDLFIGGLVANGVAAGCA</sequence>
<organism evidence="7 8">
    <name type="scientific">Lasiodiplodia theobromae</name>
    <dbReference type="NCBI Taxonomy" id="45133"/>
    <lineage>
        <taxon>Eukaryota</taxon>
        <taxon>Fungi</taxon>
        <taxon>Dikarya</taxon>
        <taxon>Ascomycota</taxon>
        <taxon>Pezizomycotina</taxon>
        <taxon>Dothideomycetes</taxon>
        <taxon>Dothideomycetes incertae sedis</taxon>
        <taxon>Botryosphaeriales</taxon>
        <taxon>Botryosphaeriaceae</taxon>
        <taxon>Lasiodiplodia</taxon>
    </lineage>
</organism>
<dbReference type="GO" id="GO:0003677">
    <property type="term" value="F:DNA binding"/>
    <property type="evidence" value="ECO:0007669"/>
    <property type="project" value="InterPro"/>
</dbReference>
<comment type="caution">
    <text evidence="7">The sequence shown here is derived from an EMBL/GenBank/DDBJ whole genome shotgun (WGS) entry which is preliminary data.</text>
</comment>
<dbReference type="GO" id="GO:0006351">
    <property type="term" value="P:DNA-templated transcription"/>
    <property type="evidence" value="ECO:0007669"/>
    <property type="project" value="InterPro"/>
</dbReference>
<keyword evidence="3" id="KW-0805">Transcription regulation</keyword>
<dbReference type="Proteomes" id="UP000325902">
    <property type="component" value="Unassembled WGS sequence"/>
</dbReference>
<evidence type="ECO:0000256" key="1">
    <source>
        <dbReference type="ARBA" id="ARBA00022723"/>
    </source>
</evidence>
<reference evidence="7 8" key="1">
    <citation type="journal article" date="2019" name="Sci. Rep.">
        <title>A multi-omics analysis of the grapevine pathogen Lasiodiplodia theobromae reveals that temperature affects the expression of virulence- and pathogenicity-related genes.</title>
        <authorList>
            <person name="Felix C."/>
            <person name="Meneses R."/>
            <person name="Goncalves M.F.M."/>
            <person name="Tilleman L."/>
            <person name="Duarte A.S."/>
            <person name="Jorrin-Novo J.V."/>
            <person name="Van de Peer Y."/>
            <person name="Deforce D."/>
            <person name="Van Nieuwerburgh F."/>
            <person name="Esteves A.C."/>
            <person name="Alves A."/>
        </authorList>
    </citation>
    <scope>NUCLEOTIDE SEQUENCE [LARGE SCALE GENOMIC DNA]</scope>
    <source>
        <strain evidence="7 8">LA-SOL3</strain>
    </source>
</reference>
<keyword evidence="1" id="KW-0479">Metal-binding</keyword>
<dbReference type="InterPro" id="IPR007219">
    <property type="entry name" value="XnlR_reg_dom"/>
</dbReference>
<dbReference type="PANTHER" id="PTHR47660:SF7">
    <property type="entry name" value="TRANSCRIPTION FACTOR WITH C2H2 AND ZN(2)-CYS(6) DNA BINDING DOMAIN (EUROFUNG)"/>
    <property type="match status" value="1"/>
</dbReference>
<dbReference type="Pfam" id="PF04082">
    <property type="entry name" value="Fungal_trans"/>
    <property type="match status" value="1"/>
</dbReference>
<feature type="non-terminal residue" evidence="7">
    <location>
        <position position="415"/>
    </location>
</feature>
<evidence type="ECO:0000256" key="4">
    <source>
        <dbReference type="ARBA" id="ARBA00023163"/>
    </source>
</evidence>
<dbReference type="PANTHER" id="PTHR47660">
    <property type="entry name" value="TRANSCRIPTION FACTOR WITH C2H2 AND ZN(2)-CYS(6) DNA BINDING DOMAIN (EUROFUNG)-RELATED-RELATED"/>
    <property type="match status" value="1"/>
</dbReference>
<gene>
    <name evidence="7" type="ORF">DBV05_g10835</name>
</gene>
<evidence type="ECO:0000256" key="5">
    <source>
        <dbReference type="ARBA" id="ARBA00023242"/>
    </source>
</evidence>
<keyword evidence="5" id="KW-0539">Nucleus</keyword>
<keyword evidence="4" id="KW-0804">Transcription</keyword>
<feature type="domain" description="Xylanolytic transcriptional activator regulatory" evidence="6">
    <location>
        <begin position="3"/>
        <end position="223"/>
    </location>
</feature>
<name>A0A5N5CYQ8_9PEZI</name>
<protein>
    <recommendedName>
        <fullName evidence="6">Xylanolytic transcriptional activator regulatory domain-containing protein</fullName>
    </recommendedName>
</protein>
<evidence type="ECO:0000259" key="6">
    <source>
        <dbReference type="Pfam" id="PF04082"/>
    </source>
</evidence>
<dbReference type="OrthoDB" id="8117402at2759"/>
<evidence type="ECO:0000313" key="8">
    <source>
        <dbReference type="Proteomes" id="UP000325902"/>
    </source>
</evidence>
<proteinExistence type="predicted"/>
<evidence type="ECO:0000256" key="2">
    <source>
        <dbReference type="ARBA" id="ARBA00022833"/>
    </source>
</evidence>
<evidence type="ECO:0000256" key="3">
    <source>
        <dbReference type="ARBA" id="ARBA00023015"/>
    </source>
</evidence>
<dbReference type="AlphaFoldDB" id="A0A5N5CYQ8"/>
<accession>A0A5N5CYQ8</accession>
<dbReference type="GO" id="GO:0008270">
    <property type="term" value="F:zinc ion binding"/>
    <property type="evidence" value="ECO:0007669"/>
    <property type="project" value="InterPro"/>
</dbReference>
<dbReference type="CDD" id="cd12148">
    <property type="entry name" value="fungal_TF_MHR"/>
    <property type="match status" value="1"/>
</dbReference>
<keyword evidence="2" id="KW-0862">Zinc</keyword>